<sequence length="370" mass="41673">MKEMLTDLKVKVGPQVYRYHEGAIDFVPTVLAEYQVKRLLIVHGTVSWEKAQPKMTFLKSLPIEIFYHRYTGECSYYGTELIENIAQEKEIDFILGVGGGKLADLVGYAAHKTNLPFGLIPTLASNCAPWTPLSVMYKESGEAEGKTEHYLRQAAFLITDPTLVIDAPVDYFIAGLADTLAKWIESEAILAQPHLQDEPFLQMAGYTAKLCETAILSQSKQAITDMEQQEVTDAFCHLSEIIIAVAGMVGGLGDKYARNAAAHAMHDAISKYLPESHRFLHGEKVAYGMFYQLALEEKWAAIDQLLPFYQELHLPMSLHQMEIYPKDEQVIDQLVAFIDSKEKVHLIPVEVNKERLKEAIYALETYLKDV</sequence>
<dbReference type="CDD" id="cd08172">
    <property type="entry name" value="GlyDH-like"/>
    <property type="match status" value="1"/>
</dbReference>
<dbReference type="GO" id="GO:0016614">
    <property type="term" value="F:oxidoreductase activity, acting on CH-OH group of donors"/>
    <property type="evidence" value="ECO:0007669"/>
    <property type="project" value="InterPro"/>
</dbReference>
<protein>
    <submittedName>
        <fullName evidence="7">3-dehydroquinate synthase</fullName>
    </submittedName>
</protein>
<feature type="binding site" evidence="5">
    <location>
        <position position="137"/>
    </location>
    <ligand>
        <name>NAD(+)</name>
        <dbReference type="ChEBI" id="CHEBI:57540"/>
    </ligand>
</feature>
<evidence type="ECO:0000259" key="6">
    <source>
        <dbReference type="Pfam" id="PF00465"/>
    </source>
</evidence>
<keyword evidence="3" id="KW-0560">Oxidoreductase</keyword>
<dbReference type="PANTHER" id="PTHR43616:SF3">
    <property type="entry name" value="HYDROXYCARBOXYLATE DEHYDROGENASE A"/>
    <property type="match status" value="1"/>
</dbReference>
<evidence type="ECO:0000256" key="3">
    <source>
        <dbReference type="ARBA" id="ARBA00023002"/>
    </source>
</evidence>
<evidence type="ECO:0000256" key="1">
    <source>
        <dbReference type="ARBA" id="ARBA00007358"/>
    </source>
</evidence>
<dbReference type="Proteomes" id="UP000004835">
    <property type="component" value="Unassembled WGS sequence"/>
</dbReference>
<dbReference type="Gene3D" id="1.20.1090.10">
    <property type="entry name" value="Dehydroquinate synthase-like - alpha domain"/>
    <property type="match status" value="1"/>
</dbReference>
<gene>
    <name evidence="7" type="ORF">HMPREF9087_1301</name>
</gene>
<dbReference type="Pfam" id="PF00465">
    <property type="entry name" value="Fe-ADH"/>
    <property type="match status" value="1"/>
</dbReference>
<dbReference type="Gene3D" id="3.40.50.1970">
    <property type="match status" value="1"/>
</dbReference>
<feature type="binding site" evidence="5">
    <location>
        <begin position="122"/>
        <end position="125"/>
    </location>
    <ligand>
        <name>NAD(+)</name>
        <dbReference type="ChEBI" id="CHEBI:57540"/>
    </ligand>
</feature>
<comment type="caution">
    <text evidence="7">The sequence shown here is derived from an EMBL/GenBank/DDBJ whole genome shotgun (WGS) entry which is preliminary data.</text>
</comment>
<evidence type="ECO:0000256" key="4">
    <source>
        <dbReference type="PIRSR" id="PIRSR000112-1"/>
    </source>
</evidence>
<evidence type="ECO:0000313" key="8">
    <source>
        <dbReference type="Proteomes" id="UP000004835"/>
    </source>
</evidence>
<comment type="cofactor">
    <cofactor evidence="4">
        <name>Zn(2+)</name>
        <dbReference type="ChEBI" id="CHEBI:29105"/>
    </cofactor>
    <text evidence="4">Binds 1 zinc ion per subunit.</text>
</comment>
<proteinExistence type="inferred from homology"/>
<comment type="similarity">
    <text evidence="1">Belongs to the iron-containing alcohol dehydrogenase family.</text>
</comment>
<feature type="binding site" evidence="4">
    <location>
        <position position="178"/>
    </location>
    <ligand>
        <name>glycerol</name>
        <dbReference type="ChEBI" id="CHEBI:17754"/>
    </ligand>
</feature>
<dbReference type="PANTHER" id="PTHR43616">
    <property type="entry name" value="GLYCEROL DEHYDROGENASE"/>
    <property type="match status" value="1"/>
</dbReference>
<feature type="binding site" evidence="5">
    <location>
        <position position="133"/>
    </location>
    <ligand>
        <name>NAD(+)</name>
        <dbReference type="ChEBI" id="CHEBI:57540"/>
    </ligand>
</feature>
<dbReference type="PIRSF" id="PIRSF000112">
    <property type="entry name" value="Glycerol_dehydrogenase"/>
    <property type="match status" value="1"/>
</dbReference>
<dbReference type="InterPro" id="IPR016205">
    <property type="entry name" value="Glycerol_DH"/>
</dbReference>
<dbReference type="InterPro" id="IPR001670">
    <property type="entry name" value="ADH_Fe/GldA"/>
</dbReference>
<keyword evidence="2 4" id="KW-0479">Metal-binding</keyword>
<dbReference type="AlphaFoldDB" id="F0EIL3"/>
<keyword evidence="4" id="KW-0862">Zinc</keyword>
<evidence type="ECO:0000313" key="7">
    <source>
        <dbReference type="EMBL" id="EGC69913.1"/>
    </source>
</evidence>
<feature type="binding site" evidence="5">
    <location>
        <begin position="100"/>
        <end position="104"/>
    </location>
    <ligand>
        <name>NAD(+)</name>
        <dbReference type="ChEBI" id="CHEBI:57540"/>
    </ligand>
</feature>
<evidence type="ECO:0000256" key="5">
    <source>
        <dbReference type="PIRSR" id="PIRSR000112-3"/>
    </source>
</evidence>
<keyword evidence="5" id="KW-0520">NAD</keyword>
<feature type="binding site" evidence="5">
    <location>
        <position position="131"/>
    </location>
    <ligand>
        <name>NAD(+)</name>
        <dbReference type="ChEBI" id="CHEBI:57540"/>
    </ligand>
</feature>
<dbReference type="InterPro" id="IPR018211">
    <property type="entry name" value="ADH_Fe_CS"/>
</dbReference>
<evidence type="ECO:0000256" key="2">
    <source>
        <dbReference type="ARBA" id="ARBA00022723"/>
    </source>
</evidence>
<feature type="binding site" evidence="4">
    <location>
        <position position="263"/>
    </location>
    <ligand>
        <name>glycerol</name>
        <dbReference type="ChEBI" id="CHEBI:17754"/>
    </ligand>
</feature>
<accession>F0EIL3</accession>
<dbReference type="GO" id="GO:0046872">
    <property type="term" value="F:metal ion binding"/>
    <property type="evidence" value="ECO:0007669"/>
    <property type="project" value="UniProtKB-KW"/>
</dbReference>
<dbReference type="SUPFAM" id="SSF56796">
    <property type="entry name" value="Dehydroquinate synthase-like"/>
    <property type="match status" value="1"/>
</dbReference>
<reference evidence="7 8" key="1">
    <citation type="submission" date="2011-01" db="EMBL/GenBank/DDBJ databases">
        <authorList>
            <person name="Muzny D."/>
            <person name="Qin X."/>
            <person name="Deng J."/>
            <person name="Jiang H."/>
            <person name="Liu Y."/>
            <person name="Qu J."/>
            <person name="Song X.-Z."/>
            <person name="Zhang L."/>
            <person name="Thornton R."/>
            <person name="Coyle M."/>
            <person name="Francisco L."/>
            <person name="Jackson L."/>
            <person name="Javaid M."/>
            <person name="Korchina V."/>
            <person name="Kovar C."/>
            <person name="Mata R."/>
            <person name="Mathew T."/>
            <person name="Ngo R."/>
            <person name="Nguyen L."/>
            <person name="Nguyen N."/>
            <person name="Okwuonu G."/>
            <person name="Ongeri F."/>
            <person name="Pham C."/>
            <person name="Simmons D."/>
            <person name="Wilczek-Boney K."/>
            <person name="Hale W."/>
            <person name="Jakkamsetti A."/>
            <person name="Pham P."/>
            <person name="Ruth R."/>
            <person name="San Lucas F."/>
            <person name="Warren J."/>
            <person name="Zhang J."/>
            <person name="Zhao Z."/>
            <person name="Zhou C."/>
            <person name="Zhu D."/>
            <person name="Lee S."/>
            <person name="Bess C."/>
            <person name="Blankenburg K."/>
            <person name="Forbes L."/>
            <person name="Fu Q."/>
            <person name="Gubbala S."/>
            <person name="Hirani K."/>
            <person name="Jayaseelan J.C."/>
            <person name="Lara F."/>
            <person name="Munidasa M."/>
            <person name="Palculict T."/>
            <person name="Patil S."/>
            <person name="Pu L.-L."/>
            <person name="Saada N."/>
            <person name="Tang L."/>
            <person name="Weissenberger G."/>
            <person name="Zhu Y."/>
            <person name="Hemphill L."/>
            <person name="Shang Y."/>
            <person name="Youmans B."/>
            <person name="Ayvaz T."/>
            <person name="Ross M."/>
            <person name="Santibanez J."/>
            <person name="Aqrawi P."/>
            <person name="Gross S."/>
            <person name="Joshi V."/>
            <person name="Fowler G."/>
            <person name="Nazareth L."/>
            <person name="Reid J."/>
            <person name="Worley K."/>
            <person name="Petrosino J."/>
            <person name="Highlander S."/>
            <person name="Gibbs R."/>
        </authorList>
    </citation>
    <scope>NUCLEOTIDE SEQUENCE [LARGE SCALE GENOMIC DNA]</scope>
    <source>
        <strain evidence="7 8">ATCC 12755</strain>
    </source>
</reference>
<dbReference type="PROSITE" id="PS00913">
    <property type="entry name" value="ADH_IRON_1"/>
    <property type="match status" value="1"/>
</dbReference>
<name>F0EIL3_ENTCA</name>
<feature type="domain" description="Alcohol dehydrogenase iron-type/glycerol dehydrogenase GldA" evidence="6">
    <location>
        <begin position="14"/>
        <end position="161"/>
    </location>
</feature>
<organism evidence="7 8">
    <name type="scientific">Enterococcus casseliflavus ATCC 12755</name>
    <dbReference type="NCBI Taxonomy" id="888066"/>
    <lineage>
        <taxon>Bacteria</taxon>
        <taxon>Bacillati</taxon>
        <taxon>Bacillota</taxon>
        <taxon>Bacilli</taxon>
        <taxon>Lactobacillales</taxon>
        <taxon>Enterococcaceae</taxon>
        <taxon>Enterococcus</taxon>
    </lineage>
</organism>
<dbReference type="HOGENOM" id="CLU_044754_2_0_9"/>
<dbReference type="EMBL" id="AEWT01000010">
    <property type="protein sequence ID" value="EGC69913.1"/>
    <property type="molecule type" value="Genomic_DNA"/>
</dbReference>
<feature type="binding site" evidence="4">
    <location>
        <position position="281"/>
    </location>
    <ligand>
        <name>glycerol</name>
        <dbReference type="ChEBI" id="CHEBI:17754"/>
    </ligand>
</feature>